<reference evidence="1" key="1">
    <citation type="submission" date="2020-10" db="EMBL/GenBank/DDBJ databases">
        <authorList>
            <person name="Lu T."/>
            <person name="Wang Q."/>
            <person name="Han X."/>
        </authorList>
    </citation>
    <scope>NUCLEOTIDE SEQUENCE</scope>
    <source>
        <strain evidence="1">WQ 117</strain>
    </source>
</reference>
<dbReference type="EMBL" id="JADGIK010000024">
    <property type="protein sequence ID" value="MBF0598427.1"/>
    <property type="molecule type" value="Genomic_DNA"/>
</dbReference>
<keyword evidence="2" id="KW-1185">Reference proteome</keyword>
<evidence type="ECO:0000313" key="1">
    <source>
        <dbReference type="EMBL" id="MBF0598427.1"/>
    </source>
</evidence>
<comment type="caution">
    <text evidence="1">The sequence shown here is derived from an EMBL/GenBank/DDBJ whole genome shotgun (WGS) entry which is preliminary data.</text>
</comment>
<dbReference type="Proteomes" id="UP000608754">
    <property type="component" value="Unassembled WGS sequence"/>
</dbReference>
<organism evidence="1 2">
    <name type="scientific">Faecalibacter rhinopitheci</name>
    <dbReference type="NCBI Taxonomy" id="2779678"/>
    <lineage>
        <taxon>Bacteria</taxon>
        <taxon>Pseudomonadati</taxon>
        <taxon>Bacteroidota</taxon>
        <taxon>Flavobacteriia</taxon>
        <taxon>Flavobacteriales</taxon>
        <taxon>Weeksellaceae</taxon>
        <taxon>Faecalibacter</taxon>
    </lineage>
</organism>
<name>A0A8J7G7X9_9FLAO</name>
<gene>
    <name evidence="1" type="ORF">IM532_13430</name>
</gene>
<dbReference type="RefSeq" id="WP_194184011.1">
    <property type="nucleotide sequence ID" value="NZ_JADGIK010000024.1"/>
</dbReference>
<accession>A0A8J7G7X9</accession>
<proteinExistence type="predicted"/>
<protein>
    <submittedName>
        <fullName evidence="1">Uncharacterized protein</fullName>
    </submittedName>
</protein>
<sequence>MKKTVTSKFEIKLEFDKNTENPSRLFRTFAEIIEDVRNLDNVLAKCINTSVSTKIFLNDIEKGSLIAKLWDELVINEDNKLDDLQEPEKISNFIEKSRSKALEFLQDNKSSVDDLEKLSDDIEEIANEENLAETFNYGKPDILELAKSLNDISETTEKLTDNEKLIVKNSNDKSEELTNNVAKIDIEDVEKALTAEEYNNESIVFYKIKKPDFLGDSQWEFKHGNKSLKIKITDVNWLEKFKNGIEIVVPGDSLKVRISQNFKYNRNGYLISEKTEIIEVLGIIKNQ</sequence>
<evidence type="ECO:0000313" key="2">
    <source>
        <dbReference type="Proteomes" id="UP000608754"/>
    </source>
</evidence>
<dbReference type="AlphaFoldDB" id="A0A8J7G7X9"/>